<proteinExistence type="predicted"/>
<dbReference type="InterPro" id="IPR011990">
    <property type="entry name" value="TPR-like_helical_dom_sf"/>
</dbReference>
<evidence type="ECO:0000256" key="2">
    <source>
        <dbReference type="SAM" id="Coils"/>
    </source>
</evidence>
<dbReference type="InterPro" id="IPR016032">
    <property type="entry name" value="Sig_transdc_resp-reg_C-effctor"/>
</dbReference>
<evidence type="ECO:0000313" key="6">
    <source>
        <dbReference type="EMBL" id="TCN61697.1"/>
    </source>
</evidence>
<keyword evidence="7" id="KW-1185">Reference proteome</keyword>
<dbReference type="SUPFAM" id="SSF46894">
    <property type="entry name" value="C-terminal effector domain of the bipartite response regulators"/>
    <property type="match status" value="1"/>
</dbReference>
<name>A0A4R2E3A0_9BACT</name>
<dbReference type="PROSITE" id="PS50043">
    <property type="entry name" value="HTH_LUXR_2"/>
    <property type="match status" value="1"/>
</dbReference>
<accession>A0A4R2E3A0</accession>
<dbReference type="Gene3D" id="1.25.40.10">
    <property type="entry name" value="Tetratricopeptide repeat domain"/>
    <property type="match status" value="2"/>
</dbReference>
<dbReference type="GO" id="GO:0006355">
    <property type="term" value="P:regulation of DNA-templated transcription"/>
    <property type="evidence" value="ECO:0007669"/>
    <property type="project" value="InterPro"/>
</dbReference>
<dbReference type="Proteomes" id="UP000294830">
    <property type="component" value="Unassembled WGS sequence"/>
</dbReference>
<keyword evidence="3" id="KW-0812">Transmembrane</keyword>
<evidence type="ECO:0000256" key="4">
    <source>
        <dbReference type="SAM" id="SignalP"/>
    </source>
</evidence>
<evidence type="ECO:0000256" key="3">
    <source>
        <dbReference type="SAM" id="Phobius"/>
    </source>
</evidence>
<feature type="chain" id="PRO_5020639696" evidence="4">
    <location>
        <begin position="21"/>
        <end position="541"/>
    </location>
</feature>
<organism evidence="6 7">
    <name type="scientific">Acetobacteroides hydrogenigenes</name>
    <dbReference type="NCBI Taxonomy" id="979970"/>
    <lineage>
        <taxon>Bacteria</taxon>
        <taxon>Pseudomonadati</taxon>
        <taxon>Bacteroidota</taxon>
        <taxon>Bacteroidia</taxon>
        <taxon>Bacteroidales</taxon>
        <taxon>Rikenellaceae</taxon>
        <taxon>Acetobacteroides</taxon>
    </lineage>
</organism>
<evidence type="ECO:0000259" key="5">
    <source>
        <dbReference type="PROSITE" id="PS50043"/>
    </source>
</evidence>
<dbReference type="Pfam" id="PF13424">
    <property type="entry name" value="TPR_12"/>
    <property type="match status" value="1"/>
</dbReference>
<gene>
    <name evidence="6" type="ORF">CLV25_1226</name>
</gene>
<dbReference type="GO" id="GO:0003677">
    <property type="term" value="F:DNA binding"/>
    <property type="evidence" value="ECO:0007669"/>
    <property type="project" value="InterPro"/>
</dbReference>
<feature type="coiled-coil region" evidence="2">
    <location>
        <begin position="364"/>
        <end position="393"/>
    </location>
</feature>
<keyword evidence="4" id="KW-0732">Signal</keyword>
<dbReference type="EMBL" id="SLWB01000022">
    <property type="protein sequence ID" value="TCN61697.1"/>
    <property type="molecule type" value="Genomic_DNA"/>
</dbReference>
<reference evidence="6 7" key="1">
    <citation type="submission" date="2019-03" db="EMBL/GenBank/DDBJ databases">
        <title>Genomic Encyclopedia of Archaeal and Bacterial Type Strains, Phase II (KMG-II): from individual species to whole genera.</title>
        <authorList>
            <person name="Goeker M."/>
        </authorList>
    </citation>
    <scope>NUCLEOTIDE SEQUENCE [LARGE SCALE GENOMIC DNA]</scope>
    <source>
        <strain evidence="6 7">RL-C</strain>
    </source>
</reference>
<feature type="signal peptide" evidence="4">
    <location>
        <begin position="1"/>
        <end position="20"/>
    </location>
</feature>
<keyword evidence="1" id="KW-0802">TPR repeat</keyword>
<feature type="transmembrane region" description="Helical" evidence="3">
    <location>
        <begin position="338"/>
        <end position="356"/>
    </location>
</feature>
<dbReference type="InterPro" id="IPR000792">
    <property type="entry name" value="Tscrpt_reg_LuxR_C"/>
</dbReference>
<protein>
    <submittedName>
        <fullName evidence="6">Tetratricopeptide repeat protein</fullName>
    </submittedName>
</protein>
<feature type="repeat" description="TPR" evidence="1">
    <location>
        <begin position="145"/>
        <end position="178"/>
    </location>
</feature>
<dbReference type="InterPro" id="IPR036388">
    <property type="entry name" value="WH-like_DNA-bd_sf"/>
</dbReference>
<dbReference type="InterPro" id="IPR019734">
    <property type="entry name" value="TPR_rpt"/>
</dbReference>
<dbReference type="OrthoDB" id="1090267at2"/>
<dbReference type="SUPFAM" id="SSF48452">
    <property type="entry name" value="TPR-like"/>
    <property type="match status" value="1"/>
</dbReference>
<dbReference type="RefSeq" id="WP_131840539.1">
    <property type="nucleotide sequence ID" value="NZ_SLWB01000022.1"/>
</dbReference>
<evidence type="ECO:0000313" key="7">
    <source>
        <dbReference type="Proteomes" id="UP000294830"/>
    </source>
</evidence>
<evidence type="ECO:0000256" key="1">
    <source>
        <dbReference type="PROSITE-ProRule" id="PRU00339"/>
    </source>
</evidence>
<dbReference type="SMART" id="SM00028">
    <property type="entry name" value="TPR"/>
    <property type="match status" value="3"/>
</dbReference>
<comment type="caution">
    <text evidence="6">The sequence shown here is derived from an EMBL/GenBank/DDBJ whole genome shotgun (WGS) entry which is preliminary data.</text>
</comment>
<keyword evidence="3" id="KW-0472">Membrane</keyword>
<keyword evidence="3" id="KW-1133">Transmembrane helix</keyword>
<dbReference type="PROSITE" id="PS50005">
    <property type="entry name" value="TPR"/>
    <property type="match status" value="1"/>
</dbReference>
<dbReference type="AlphaFoldDB" id="A0A4R2E3A0"/>
<sequence length="541" mass="62157">MKKIICIILIAFTYCPLAQATLSRSSINNNLNLANQYIYNNPAKSIEIVNATLPEIIKLGEIDHKLRAALIKGRAFLNIGEYESAFETLYPAYEMCPARESGYQMQLAIFLGDAYRSLKMDAKATTFLEKAISIAQNEKDSASLALCYNVMGLIKVSINKNEEAEQYFYKALNINRRLNKPKSIASCLNNLCLYENSTPLEKVKLLEEAIGINTSLKANWSIAENYNNMAVQFFYAKQYPKALDCLQKAEAIATQLKAKELIADNHRYKSWIYEKMGDNRNAYIFLKKLYDLETEMLSDKRVSKIESDKNNRLLAQKEEEILLNHKEYEIQSLKKGRIILLLGTLSILIIAGFIVVKYQQTKRIENLATLKQLAEKERELAKLRLIQTEHEKQGVEVELLHSKNDLTNFACYIKSKNDFLDNLKDEIKSCYNLSPEEVKKHLKKVTSTINQYQANSNEQNMLMEEIEKVNTEFIARLEQRHPDLTKNEKHLASLLRIDLSSKDISIITGSSPKTINMARYRLRKKLQLDGEADLTEYIKKL</sequence>
<dbReference type="Gene3D" id="1.10.10.10">
    <property type="entry name" value="Winged helix-like DNA-binding domain superfamily/Winged helix DNA-binding domain"/>
    <property type="match status" value="1"/>
</dbReference>
<dbReference type="SMART" id="SM00421">
    <property type="entry name" value="HTH_LUXR"/>
    <property type="match status" value="1"/>
</dbReference>
<feature type="domain" description="HTH luxR-type" evidence="5">
    <location>
        <begin position="477"/>
        <end position="541"/>
    </location>
</feature>
<keyword evidence="2" id="KW-0175">Coiled coil</keyword>